<dbReference type="SUPFAM" id="SSF103473">
    <property type="entry name" value="MFS general substrate transporter"/>
    <property type="match status" value="1"/>
</dbReference>
<feature type="transmembrane region" description="Helical" evidence="1">
    <location>
        <begin position="126"/>
        <end position="144"/>
    </location>
</feature>
<feature type="transmembrane region" description="Helical" evidence="1">
    <location>
        <begin position="21"/>
        <end position="41"/>
    </location>
</feature>
<keyword evidence="4" id="KW-1185">Reference proteome</keyword>
<accession>A0A1I6K2H7</accession>
<sequence length="203" mass="21619">MESLGDAYTGSRFEGRDPRRVYAGAALVAVGVAAIVAAIVVGTGSVNGLVGADGVVAAQGIAGVVAGLAIPALMIGVVVVLPASRRERLGVLAGTVLCLGGVWLFTQSYPHSWTDGANQMAFPTMLTYFAGGSLAFWFVFTAIAEFHVRNNPTDEVSLELKRQGETKTVQLSRQEYQHYRKAIRGDGGQTEQVIRELESRFDD</sequence>
<name>A0A1I6K2H7_9EURY</name>
<evidence type="ECO:0000313" key="4">
    <source>
        <dbReference type="Proteomes" id="UP000199062"/>
    </source>
</evidence>
<reference evidence="3 4" key="1">
    <citation type="submission" date="2016-10" db="EMBL/GenBank/DDBJ databases">
        <authorList>
            <person name="de Groot N.N."/>
        </authorList>
    </citation>
    <scope>NUCLEOTIDE SEQUENCE [LARGE SCALE GENOMIC DNA]</scope>
    <source>
        <strain evidence="3 4">CGMCC 1.10457</strain>
    </source>
</reference>
<dbReference type="STRING" id="767519.SAMN05216559_0091"/>
<feature type="domain" description="Cell division protein A N-terminal" evidence="2">
    <location>
        <begin position="3"/>
        <end position="152"/>
    </location>
</feature>
<keyword evidence="1" id="KW-0812">Transmembrane</keyword>
<gene>
    <name evidence="3" type="ORF">SAMN05216559_0091</name>
</gene>
<organism evidence="3 4">
    <name type="scientific">Halomicrobium zhouii</name>
    <dbReference type="NCBI Taxonomy" id="767519"/>
    <lineage>
        <taxon>Archaea</taxon>
        <taxon>Methanobacteriati</taxon>
        <taxon>Methanobacteriota</taxon>
        <taxon>Stenosarchaea group</taxon>
        <taxon>Halobacteria</taxon>
        <taxon>Halobacteriales</taxon>
        <taxon>Haloarculaceae</taxon>
        <taxon>Halomicrobium</taxon>
    </lineage>
</organism>
<feature type="transmembrane region" description="Helical" evidence="1">
    <location>
        <begin position="61"/>
        <end position="82"/>
    </location>
</feature>
<keyword evidence="1" id="KW-0472">Membrane</keyword>
<proteinExistence type="predicted"/>
<dbReference type="RefSeq" id="WP_089812835.1">
    <property type="nucleotide sequence ID" value="NZ_FOZK01000001.1"/>
</dbReference>
<dbReference type="EMBL" id="FOZK01000001">
    <property type="protein sequence ID" value="SFR85455.1"/>
    <property type="molecule type" value="Genomic_DNA"/>
</dbReference>
<feature type="transmembrane region" description="Helical" evidence="1">
    <location>
        <begin position="89"/>
        <end position="106"/>
    </location>
</feature>
<evidence type="ECO:0000313" key="3">
    <source>
        <dbReference type="EMBL" id="SFR85455.1"/>
    </source>
</evidence>
<dbReference type="Proteomes" id="UP000199062">
    <property type="component" value="Unassembled WGS sequence"/>
</dbReference>
<evidence type="ECO:0000259" key="2">
    <source>
        <dbReference type="Pfam" id="PF23600"/>
    </source>
</evidence>
<protein>
    <recommendedName>
        <fullName evidence="2">Cell division protein A N-terminal domain-containing protein</fullName>
    </recommendedName>
</protein>
<evidence type="ECO:0000256" key="1">
    <source>
        <dbReference type="SAM" id="Phobius"/>
    </source>
</evidence>
<dbReference type="InterPro" id="IPR055563">
    <property type="entry name" value="CdpA_N"/>
</dbReference>
<dbReference type="AlphaFoldDB" id="A0A1I6K2H7"/>
<dbReference type="Pfam" id="PF23600">
    <property type="entry name" value="CdpA_N"/>
    <property type="match status" value="1"/>
</dbReference>
<keyword evidence="1" id="KW-1133">Transmembrane helix</keyword>
<dbReference type="OrthoDB" id="235883at2157"/>
<dbReference type="InterPro" id="IPR036259">
    <property type="entry name" value="MFS_trans_sf"/>
</dbReference>